<name>A0ABY4CCU1_9BACT</name>
<accession>A0ABY4CCU1</accession>
<dbReference type="EMBL" id="CP093442">
    <property type="protein sequence ID" value="UOF01348.1"/>
    <property type="molecule type" value="Genomic_DNA"/>
</dbReference>
<organism evidence="1 2">
    <name type="scientific">Bdellovibrio reynosensis</name>
    <dbReference type="NCBI Taxonomy" id="2835041"/>
    <lineage>
        <taxon>Bacteria</taxon>
        <taxon>Pseudomonadati</taxon>
        <taxon>Bdellovibrionota</taxon>
        <taxon>Bdellovibrionia</taxon>
        <taxon>Bdellovibrionales</taxon>
        <taxon>Pseudobdellovibrionaceae</taxon>
        <taxon>Bdellovibrio</taxon>
    </lineage>
</organism>
<evidence type="ECO:0000313" key="1">
    <source>
        <dbReference type="EMBL" id="UOF01348.1"/>
    </source>
</evidence>
<keyword evidence="2" id="KW-1185">Reference proteome</keyword>
<proteinExistence type="predicted"/>
<dbReference type="Proteomes" id="UP000830116">
    <property type="component" value="Chromosome"/>
</dbReference>
<dbReference type="RefSeq" id="WP_243537784.1">
    <property type="nucleotide sequence ID" value="NZ_CP093442.1"/>
</dbReference>
<evidence type="ECO:0000313" key="2">
    <source>
        <dbReference type="Proteomes" id="UP000830116"/>
    </source>
</evidence>
<dbReference type="Gene3D" id="3.40.190.10">
    <property type="entry name" value="Periplasmic binding protein-like II"/>
    <property type="match status" value="2"/>
</dbReference>
<sequence length="231" mass="26153">MLFLLFPFVSQAQPEITMGYPYKFDRNKALLEYALLYKTAFKEAGYTLVPKPVAIKSSFEMLVSGEVDSIAYDDMAEGSGRENVISTSFPVATTQAHIFYTRRNPVDDSKLNLYRGVILHNNRRVVQFAKKQKLKFSEAHSPYQCIQMVLDKTADYCIALKEVGMSSVEAIPDAQKNIVMHMKPVLEIPVYVSLKKSYRSDLPKIEAALKKQLTGNLSQYPLIKDNLNKSP</sequence>
<reference evidence="1" key="1">
    <citation type="submission" date="2022-03" db="EMBL/GenBank/DDBJ databases">
        <title>Genome Identification and Characterization of new species Bdellovibrio reynosense LBG001 sp. nov. from a Mexico soil sample.</title>
        <authorList>
            <person name="Camilli A."/>
            <person name="Ajao Y."/>
            <person name="Guo X."/>
        </authorList>
    </citation>
    <scope>NUCLEOTIDE SEQUENCE</scope>
    <source>
        <strain evidence="1">LBG001</strain>
    </source>
</reference>
<protein>
    <recommendedName>
        <fullName evidence="3">Solute-binding protein family 3/N-terminal domain-containing protein</fullName>
    </recommendedName>
</protein>
<gene>
    <name evidence="1" type="ORF">MNR06_00070</name>
</gene>
<dbReference type="SUPFAM" id="SSF53850">
    <property type="entry name" value="Periplasmic binding protein-like II"/>
    <property type="match status" value="1"/>
</dbReference>
<evidence type="ECO:0008006" key="3">
    <source>
        <dbReference type="Google" id="ProtNLM"/>
    </source>
</evidence>